<dbReference type="GO" id="GO:0032259">
    <property type="term" value="P:methylation"/>
    <property type="evidence" value="ECO:0007669"/>
    <property type="project" value="UniProtKB-KW"/>
</dbReference>
<dbReference type="PIRSF" id="PIRSF018005">
    <property type="entry name" value="UCP018005"/>
    <property type="match status" value="1"/>
</dbReference>
<reference evidence="4 5" key="1">
    <citation type="submission" date="2017-04" db="EMBL/GenBank/DDBJ databases">
        <authorList>
            <person name="Afonso C.L."/>
            <person name="Miller P.J."/>
            <person name="Scott M.A."/>
            <person name="Spackman E."/>
            <person name="Goraichik I."/>
            <person name="Dimitrov K.M."/>
            <person name="Suarez D.L."/>
            <person name="Swayne D.E."/>
        </authorList>
    </citation>
    <scope>NUCLEOTIDE SEQUENCE [LARGE SCALE GENOMIC DNA]</scope>
    <source>
        <strain evidence="4 5">DSM 19625</strain>
    </source>
</reference>
<feature type="domain" description="Histidine-specific methyltransferase SAM-dependent" evidence="3">
    <location>
        <begin position="14"/>
        <end position="318"/>
    </location>
</feature>
<keyword evidence="1 4" id="KW-0489">Methyltransferase</keyword>
<evidence type="ECO:0000259" key="3">
    <source>
        <dbReference type="Pfam" id="PF10017"/>
    </source>
</evidence>
<gene>
    <name evidence="4" type="ORF">SAMN04488101_12227</name>
</gene>
<evidence type="ECO:0000313" key="4">
    <source>
        <dbReference type="EMBL" id="SMD17232.1"/>
    </source>
</evidence>
<dbReference type="EMBL" id="FWYB01000022">
    <property type="protein sequence ID" value="SMD17232.1"/>
    <property type="molecule type" value="Genomic_DNA"/>
</dbReference>
<protein>
    <submittedName>
        <fullName evidence="4">Dimethylhistidine N-methyltransferase</fullName>
    </submittedName>
</protein>
<accession>A0A1W2F5Y5</accession>
<evidence type="ECO:0000256" key="1">
    <source>
        <dbReference type="ARBA" id="ARBA00022603"/>
    </source>
</evidence>
<keyword evidence="5" id="KW-1185">Reference proteome</keyword>
<dbReference type="InterPro" id="IPR051128">
    <property type="entry name" value="EgtD_Methyltrsf_superfamily"/>
</dbReference>
<dbReference type="Pfam" id="PF10017">
    <property type="entry name" value="Methyltransf_33"/>
    <property type="match status" value="1"/>
</dbReference>
<name>A0A1W2F5Y5_9SPHI</name>
<dbReference type="SUPFAM" id="SSF53335">
    <property type="entry name" value="S-adenosyl-L-methionine-dependent methyltransferases"/>
    <property type="match status" value="1"/>
</dbReference>
<keyword evidence="2 4" id="KW-0808">Transferase</keyword>
<dbReference type="PANTHER" id="PTHR43397">
    <property type="entry name" value="ERGOTHIONEINE BIOSYNTHESIS PROTEIN 1"/>
    <property type="match status" value="1"/>
</dbReference>
<dbReference type="Proteomes" id="UP000192678">
    <property type="component" value="Unassembled WGS sequence"/>
</dbReference>
<organism evidence="4 5">
    <name type="scientific">Pedobacter nyackensis</name>
    <dbReference type="NCBI Taxonomy" id="475255"/>
    <lineage>
        <taxon>Bacteria</taxon>
        <taxon>Pseudomonadati</taxon>
        <taxon>Bacteroidota</taxon>
        <taxon>Sphingobacteriia</taxon>
        <taxon>Sphingobacteriales</taxon>
        <taxon>Sphingobacteriaceae</taxon>
        <taxon>Pedobacter</taxon>
    </lineage>
</organism>
<dbReference type="InterPro" id="IPR035094">
    <property type="entry name" value="EgtD"/>
</dbReference>
<dbReference type="AlphaFoldDB" id="A0A1W2F5Y5"/>
<dbReference type="GO" id="GO:0008168">
    <property type="term" value="F:methyltransferase activity"/>
    <property type="evidence" value="ECO:0007669"/>
    <property type="project" value="UniProtKB-KW"/>
</dbReference>
<dbReference type="InterPro" id="IPR019257">
    <property type="entry name" value="MeTrfase_dom"/>
</dbReference>
<dbReference type="InterPro" id="IPR029063">
    <property type="entry name" value="SAM-dependent_MTases_sf"/>
</dbReference>
<dbReference type="InterPro" id="IPR017804">
    <property type="entry name" value="MeTrfase_EgtD-like"/>
</dbReference>
<dbReference type="NCBIfam" id="TIGR03438">
    <property type="entry name" value="egtD_ergothio"/>
    <property type="match status" value="1"/>
</dbReference>
<dbReference type="STRING" id="475255.SAMN04488101_12227"/>
<evidence type="ECO:0000313" key="5">
    <source>
        <dbReference type="Proteomes" id="UP000192678"/>
    </source>
</evidence>
<dbReference type="RefSeq" id="WP_084292262.1">
    <property type="nucleotide sequence ID" value="NZ_FWYB01000022.1"/>
</dbReference>
<evidence type="ECO:0000256" key="2">
    <source>
        <dbReference type="ARBA" id="ARBA00022679"/>
    </source>
</evidence>
<dbReference type="PANTHER" id="PTHR43397:SF1">
    <property type="entry name" value="ERGOTHIONEINE BIOSYNTHESIS PROTEIN 1"/>
    <property type="match status" value="1"/>
</dbReference>
<sequence>MQTNLTAVESQFLNETVAGLQASPKFMLAKYFYDERGDYLFQQIMEMDEYYLTNAEMDIFSNQASHIANLIIKGDTPFDLIELGAGDATKSIHLLRELAKQNLEFSYFPVDISAHVISELEENLPKELPDLNIKGLNGDYLDMLKKAAALSNRRKVVLFMGANIGNMNLDEAHEFLLSLRKLLSKGDMLIIGFDLKKNPKQILAAYNDSKGITSAFNLNLLERINRELGGDFELKNFEHYANYDPESGACKSYLISLKDQIVHIGAAATISFARDEHIYMEISQKYALEDIERLALRSGFQCRHNFFDANRYFVDTLWT</sequence>
<proteinExistence type="predicted"/>
<dbReference type="OrthoDB" id="5289726at2"/>
<dbReference type="Gene3D" id="3.40.50.150">
    <property type="entry name" value="Vaccinia Virus protein VP39"/>
    <property type="match status" value="1"/>
</dbReference>